<reference evidence="2" key="1">
    <citation type="journal article" date="2017" name="Nat. Ecol. Evol.">
        <title>Genome expansion and lineage-specific genetic innovations in the forest pathogenic fungi Armillaria.</title>
        <authorList>
            <person name="Sipos G."/>
            <person name="Prasanna A.N."/>
            <person name="Walter M.C."/>
            <person name="O'Connor E."/>
            <person name="Balint B."/>
            <person name="Krizsan K."/>
            <person name="Kiss B."/>
            <person name="Hess J."/>
            <person name="Varga T."/>
            <person name="Slot J."/>
            <person name="Riley R."/>
            <person name="Boka B."/>
            <person name="Rigling D."/>
            <person name="Barry K."/>
            <person name="Lee J."/>
            <person name="Mihaltcheva S."/>
            <person name="LaButti K."/>
            <person name="Lipzen A."/>
            <person name="Waldron R."/>
            <person name="Moloney N.M."/>
            <person name="Sperisen C."/>
            <person name="Kredics L."/>
            <person name="Vagvoelgyi C."/>
            <person name="Patrignani A."/>
            <person name="Fitzpatrick D."/>
            <person name="Nagy I."/>
            <person name="Doyle S."/>
            <person name="Anderson J.B."/>
            <person name="Grigoriev I.V."/>
            <person name="Gueldener U."/>
            <person name="Muensterkoetter M."/>
            <person name="Nagy L.G."/>
        </authorList>
    </citation>
    <scope>NUCLEOTIDE SEQUENCE [LARGE SCALE GENOMIC DNA]</scope>
    <source>
        <strain evidence="2">C18/9</strain>
    </source>
</reference>
<dbReference type="AlphaFoldDB" id="A0A284RH58"/>
<dbReference type="EMBL" id="FUEG01000009">
    <property type="protein sequence ID" value="SJL08067.1"/>
    <property type="molecule type" value="Genomic_DNA"/>
</dbReference>
<organism evidence="1 2">
    <name type="scientific">Armillaria ostoyae</name>
    <name type="common">Armillaria root rot fungus</name>
    <dbReference type="NCBI Taxonomy" id="47428"/>
    <lineage>
        <taxon>Eukaryota</taxon>
        <taxon>Fungi</taxon>
        <taxon>Dikarya</taxon>
        <taxon>Basidiomycota</taxon>
        <taxon>Agaricomycotina</taxon>
        <taxon>Agaricomycetes</taxon>
        <taxon>Agaricomycetidae</taxon>
        <taxon>Agaricales</taxon>
        <taxon>Marasmiineae</taxon>
        <taxon>Physalacriaceae</taxon>
        <taxon>Armillaria</taxon>
    </lineage>
</organism>
<dbReference type="InterPro" id="IPR035992">
    <property type="entry name" value="Ricin_B-like_lectins"/>
</dbReference>
<protein>
    <recommendedName>
        <fullName evidence="3">Ricin B lectin domain-containing protein</fullName>
    </recommendedName>
</protein>
<sequence length="196" mass="21988">MDLKPGVYNVRLARPNAINNHTHINLAGFDRRSIICWPGHDGKDQKWKFAKLDVGYSIQSVYDDSYLSIDFEDSGLHQIQPRPVASSFPVIWDVKLADNGEYKIRWPNSSYIFSRGSKLVDGSPVVLSKQCADESSQLWYIYDRQTETPAQPEMDTVVAWNVCDSSDVVTTTMTTTTTGTTTTTTTTTRKVARGVN</sequence>
<evidence type="ECO:0000313" key="2">
    <source>
        <dbReference type="Proteomes" id="UP000219338"/>
    </source>
</evidence>
<evidence type="ECO:0008006" key="3">
    <source>
        <dbReference type="Google" id="ProtNLM"/>
    </source>
</evidence>
<accession>A0A284RH58</accession>
<proteinExistence type="predicted"/>
<dbReference type="Proteomes" id="UP000219338">
    <property type="component" value="Unassembled WGS sequence"/>
</dbReference>
<dbReference type="Gene3D" id="2.80.10.50">
    <property type="match status" value="1"/>
</dbReference>
<name>A0A284RH58_ARMOS</name>
<dbReference type="SUPFAM" id="SSF50370">
    <property type="entry name" value="Ricin B-like lectins"/>
    <property type="match status" value="1"/>
</dbReference>
<gene>
    <name evidence="1" type="ORF">ARMOST_11426</name>
</gene>
<keyword evidence="2" id="KW-1185">Reference proteome</keyword>
<dbReference type="OrthoDB" id="3228793at2759"/>
<evidence type="ECO:0000313" key="1">
    <source>
        <dbReference type="EMBL" id="SJL08067.1"/>
    </source>
</evidence>